<dbReference type="RefSeq" id="WP_021647037.1">
    <property type="nucleotide sequence ID" value="NZ_KE993161.1"/>
</dbReference>
<reference evidence="1 2" key="1">
    <citation type="submission" date="2013-08" db="EMBL/GenBank/DDBJ databases">
        <authorList>
            <person name="Weinstock G."/>
            <person name="Sodergren E."/>
            <person name="Wylie T."/>
            <person name="Fulton L."/>
            <person name="Fulton R."/>
            <person name="Fronick C."/>
            <person name="O'Laughlin M."/>
            <person name="Godfrey J."/>
            <person name="Miner T."/>
            <person name="Herter B."/>
            <person name="Appelbaum E."/>
            <person name="Cordes M."/>
            <person name="Lek S."/>
            <person name="Wollam A."/>
            <person name="Pepin K.H."/>
            <person name="Palsikar V.B."/>
            <person name="Mitreva M."/>
            <person name="Wilson R.K."/>
        </authorList>
    </citation>
    <scope>NUCLEOTIDE SEQUENCE [LARGE SCALE GENOMIC DNA]</scope>
    <source>
        <strain evidence="1 2">F0041</strain>
    </source>
</reference>
<organism evidence="1 2">
    <name type="scientific">Bacteroides pyogenes F0041</name>
    <dbReference type="NCBI Taxonomy" id="1321819"/>
    <lineage>
        <taxon>Bacteria</taxon>
        <taxon>Pseudomonadati</taxon>
        <taxon>Bacteroidota</taxon>
        <taxon>Bacteroidia</taxon>
        <taxon>Bacteroidales</taxon>
        <taxon>Bacteroidaceae</taxon>
        <taxon>Bacteroides</taxon>
    </lineage>
</organism>
<gene>
    <name evidence="1" type="ORF">HMPREF1981_03274</name>
</gene>
<dbReference type="PATRIC" id="fig|1321819.3.peg.3019"/>
<name>U2CB60_9BACE</name>
<dbReference type="GeneID" id="99754537"/>
<accession>U2CB60</accession>
<dbReference type="AlphaFoldDB" id="U2CB60"/>
<evidence type="ECO:0000313" key="1">
    <source>
        <dbReference type="EMBL" id="ERI81233.1"/>
    </source>
</evidence>
<protein>
    <recommendedName>
        <fullName evidence="3">DUF2007 domain-containing protein</fullName>
    </recommendedName>
</protein>
<dbReference type="EMBL" id="AWSV01000167">
    <property type="protein sequence ID" value="ERI81233.1"/>
    <property type="molecule type" value="Genomic_DNA"/>
</dbReference>
<sequence>MIKKRQTSQVRVFSGTPWEVAYVKTLLNQAYIQTDTKEDGLNGIQITVPYENYSAAIRIISKKTV</sequence>
<comment type="caution">
    <text evidence="1">The sequence shown here is derived from an EMBL/GenBank/DDBJ whole genome shotgun (WGS) entry which is preliminary data.</text>
</comment>
<dbReference type="NCBIfam" id="NF040569">
    <property type="entry name" value="DUF2007_rel"/>
    <property type="match status" value="1"/>
</dbReference>
<dbReference type="HOGENOM" id="CLU_184233_0_0_10"/>
<dbReference type="OrthoDB" id="1044203at2"/>
<proteinExistence type="predicted"/>
<evidence type="ECO:0008006" key="3">
    <source>
        <dbReference type="Google" id="ProtNLM"/>
    </source>
</evidence>
<evidence type="ECO:0000313" key="2">
    <source>
        <dbReference type="Proteomes" id="UP000016496"/>
    </source>
</evidence>
<dbReference type="Proteomes" id="UP000016496">
    <property type="component" value="Unassembled WGS sequence"/>
</dbReference>